<dbReference type="AlphaFoldDB" id="A0ABD6CPT4"/>
<reference evidence="1 2" key="1">
    <citation type="journal article" date="2019" name="Int. J. Syst. Evol. Microbiol.">
        <title>The Global Catalogue of Microorganisms (GCM) 10K type strain sequencing project: providing services to taxonomists for standard genome sequencing and annotation.</title>
        <authorList>
            <consortium name="The Broad Institute Genomics Platform"/>
            <consortium name="The Broad Institute Genome Sequencing Center for Infectious Disease"/>
            <person name="Wu L."/>
            <person name="Ma J."/>
        </authorList>
    </citation>
    <scope>NUCLEOTIDE SEQUENCE [LARGE SCALE GENOMIC DNA]</scope>
    <source>
        <strain evidence="1 2">CGMCC 1.12121</strain>
    </source>
</reference>
<dbReference type="EMBL" id="JBHUDK010000011">
    <property type="protein sequence ID" value="MFD1599832.1"/>
    <property type="molecule type" value="Genomic_DNA"/>
</dbReference>
<protein>
    <submittedName>
        <fullName evidence="1">DUF2071 domain-containing protein</fullName>
    </submittedName>
</protein>
<name>A0ABD6CPT4_9EURY</name>
<sequence length="122" mass="13657">MAVLRMRRTDALFAHWPVDPTVVSSRLPAGLAVATDDGQAWLGVVGFAMYFFSLEAHDCVGVARRLFRVPYFRALNTIPTARDFSNSSLNIQRGYYALDWYTSTCTTSESTVKIRGVTPWDS</sequence>
<evidence type="ECO:0000313" key="2">
    <source>
        <dbReference type="Proteomes" id="UP001597085"/>
    </source>
</evidence>
<comment type="caution">
    <text evidence="1">The sequence shown here is derived from an EMBL/GenBank/DDBJ whole genome shotgun (WGS) entry which is preliminary data.</text>
</comment>
<dbReference type="PANTHER" id="PTHR39186">
    <property type="entry name" value="DUF2071 FAMILY PROTEIN"/>
    <property type="match status" value="1"/>
</dbReference>
<evidence type="ECO:0000313" key="1">
    <source>
        <dbReference type="EMBL" id="MFD1599832.1"/>
    </source>
</evidence>
<accession>A0ABD6CPT4</accession>
<gene>
    <name evidence="1" type="ORF">ACFSBX_12790</name>
</gene>
<organism evidence="1 2">
    <name type="scientific">Halobellus rarus</name>
    <dbReference type="NCBI Taxonomy" id="1126237"/>
    <lineage>
        <taxon>Archaea</taxon>
        <taxon>Methanobacteriati</taxon>
        <taxon>Methanobacteriota</taxon>
        <taxon>Stenosarchaea group</taxon>
        <taxon>Halobacteria</taxon>
        <taxon>Halobacteriales</taxon>
        <taxon>Haloferacaceae</taxon>
        <taxon>Halobellus</taxon>
    </lineage>
</organism>
<keyword evidence="2" id="KW-1185">Reference proteome</keyword>
<dbReference type="Proteomes" id="UP001597085">
    <property type="component" value="Unassembled WGS sequence"/>
</dbReference>
<dbReference type="RefSeq" id="WP_390277710.1">
    <property type="nucleotide sequence ID" value="NZ_JANHDI010000012.1"/>
</dbReference>
<dbReference type="InterPro" id="IPR018644">
    <property type="entry name" value="DUF2071"/>
</dbReference>
<dbReference type="Pfam" id="PF09844">
    <property type="entry name" value="DUF2071"/>
    <property type="match status" value="1"/>
</dbReference>
<dbReference type="PANTHER" id="PTHR39186:SF1">
    <property type="entry name" value="DUF2071 DOMAIN-CONTAINING PROTEIN"/>
    <property type="match status" value="1"/>
</dbReference>
<proteinExistence type="predicted"/>